<dbReference type="Proteomes" id="UP000821837">
    <property type="component" value="Chromosome 8"/>
</dbReference>
<dbReference type="EMBL" id="JABSTV010001254">
    <property type="protein sequence ID" value="KAH7939333.1"/>
    <property type="molecule type" value="Genomic_DNA"/>
</dbReference>
<keyword evidence="2" id="KW-1185">Reference proteome</keyword>
<protein>
    <submittedName>
        <fullName evidence="1">Uncharacterized protein</fullName>
    </submittedName>
</protein>
<gene>
    <name evidence="1" type="ORF">HPB52_011164</name>
</gene>
<reference evidence="1" key="2">
    <citation type="submission" date="2021-09" db="EMBL/GenBank/DDBJ databases">
        <authorList>
            <person name="Jia N."/>
            <person name="Wang J."/>
            <person name="Shi W."/>
            <person name="Du L."/>
            <person name="Sun Y."/>
            <person name="Zhan W."/>
            <person name="Jiang J."/>
            <person name="Wang Q."/>
            <person name="Zhang B."/>
            <person name="Ji P."/>
            <person name="Sakyi L.B."/>
            <person name="Cui X."/>
            <person name="Yuan T."/>
            <person name="Jiang B."/>
            <person name="Yang W."/>
            <person name="Lam T.T.-Y."/>
            <person name="Chang Q."/>
            <person name="Ding S."/>
            <person name="Wang X."/>
            <person name="Zhu J."/>
            <person name="Ruan X."/>
            <person name="Zhao L."/>
            <person name="Wei J."/>
            <person name="Que T."/>
            <person name="Du C."/>
            <person name="Cheng J."/>
            <person name="Dai P."/>
            <person name="Han X."/>
            <person name="Huang E."/>
            <person name="Gao Y."/>
            <person name="Liu J."/>
            <person name="Shao H."/>
            <person name="Ye R."/>
            <person name="Li L."/>
            <person name="Wei W."/>
            <person name="Wang X."/>
            <person name="Wang C."/>
            <person name="Huo Q."/>
            <person name="Li W."/>
            <person name="Guo W."/>
            <person name="Chen H."/>
            <person name="Chen S."/>
            <person name="Zhou L."/>
            <person name="Zhou L."/>
            <person name="Ni X."/>
            <person name="Tian J."/>
            <person name="Zhou Y."/>
            <person name="Sheng Y."/>
            <person name="Liu T."/>
            <person name="Pan Y."/>
            <person name="Xia L."/>
            <person name="Li J."/>
            <person name="Zhao F."/>
            <person name="Cao W."/>
        </authorList>
    </citation>
    <scope>NUCLEOTIDE SEQUENCE</scope>
    <source>
        <strain evidence="1">Rsan-2018</strain>
        <tissue evidence="1">Larvae</tissue>
    </source>
</reference>
<comment type="caution">
    <text evidence="1">The sequence shown here is derived from an EMBL/GenBank/DDBJ whole genome shotgun (WGS) entry which is preliminary data.</text>
</comment>
<reference evidence="1" key="1">
    <citation type="journal article" date="2020" name="Cell">
        <title>Large-Scale Comparative Analyses of Tick Genomes Elucidate Their Genetic Diversity and Vector Capacities.</title>
        <authorList>
            <consortium name="Tick Genome and Microbiome Consortium (TIGMIC)"/>
            <person name="Jia N."/>
            <person name="Wang J."/>
            <person name="Shi W."/>
            <person name="Du L."/>
            <person name="Sun Y."/>
            <person name="Zhan W."/>
            <person name="Jiang J.F."/>
            <person name="Wang Q."/>
            <person name="Zhang B."/>
            <person name="Ji P."/>
            <person name="Bell-Sakyi L."/>
            <person name="Cui X.M."/>
            <person name="Yuan T.T."/>
            <person name="Jiang B.G."/>
            <person name="Yang W.F."/>
            <person name="Lam T.T."/>
            <person name="Chang Q.C."/>
            <person name="Ding S.J."/>
            <person name="Wang X.J."/>
            <person name="Zhu J.G."/>
            <person name="Ruan X.D."/>
            <person name="Zhao L."/>
            <person name="Wei J.T."/>
            <person name="Ye R.Z."/>
            <person name="Que T.C."/>
            <person name="Du C.H."/>
            <person name="Zhou Y.H."/>
            <person name="Cheng J.X."/>
            <person name="Dai P.F."/>
            <person name="Guo W.B."/>
            <person name="Han X.H."/>
            <person name="Huang E.J."/>
            <person name="Li L.F."/>
            <person name="Wei W."/>
            <person name="Gao Y.C."/>
            <person name="Liu J.Z."/>
            <person name="Shao H.Z."/>
            <person name="Wang X."/>
            <person name="Wang C.C."/>
            <person name="Yang T.C."/>
            <person name="Huo Q.B."/>
            <person name="Li W."/>
            <person name="Chen H.Y."/>
            <person name="Chen S.E."/>
            <person name="Zhou L.G."/>
            <person name="Ni X.B."/>
            <person name="Tian J.H."/>
            <person name="Sheng Y."/>
            <person name="Liu T."/>
            <person name="Pan Y.S."/>
            <person name="Xia L.Y."/>
            <person name="Li J."/>
            <person name="Zhao F."/>
            <person name="Cao W.C."/>
        </authorList>
    </citation>
    <scope>NUCLEOTIDE SEQUENCE</scope>
    <source>
        <strain evidence="1">Rsan-2018</strain>
    </source>
</reference>
<dbReference type="AlphaFoldDB" id="A0A9D4PF82"/>
<name>A0A9D4PF82_RHISA</name>
<proteinExistence type="predicted"/>
<organism evidence="1 2">
    <name type="scientific">Rhipicephalus sanguineus</name>
    <name type="common">Brown dog tick</name>
    <name type="synonym">Ixodes sanguineus</name>
    <dbReference type="NCBI Taxonomy" id="34632"/>
    <lineage>
        <taxon>Eukaryota</taxon>
        <taxon>Metazoa</taxon>
        <taxon>Ecdysozoa</taxon>
        <taxon>Arthropoda</taxon>
        <taxon>Chelicerata</taxon>
        <taxon>Arachnida</taxon>
        <taxon>Acari</taxon>
        <taxon>Parasitiformes</taxon>
        <taxon>Ixodida</taxon>
        <taxon>Ixodoidea</taxon>
        <taxon>Ixodidae</taxon>
        <taxon>Rhipicephalinae</taxon>
        <taxon>Rhipicephalus</taxon>
        <taxon>Rhipicephalus</taxon>
    </lineage>
</organism>
<evidence type="ECO:0000313" key="1">
    <source>
        <dbReference type="EMBL" id="KAH7939333.1"/>
    </source>
</evidence>
<evidence type="ECO:0000313" key="2">
    <source>
        <dbReference type="Proteomes" id="UP000821837"/>
    </source>
</evidence>
<sequence>MSVRLRPNEGFRRMIEEVTVPSAVTELDLTGCALLYPQRLIPQISRYQGLRRLRCVASTVNVSDVLTLLLKQLPHLLEIEFSLVYEVNTEKALESVREVERRCDGSSQIPNLRRMYVEVGDDRNFRLLFKLVRLCSNLKDLHIHFLRGKLQNALTECRTICEQSVHLETFTFTSEVPPCNQGKLKTLLEFTSCASVCGNVIHRKLTDEWSCVRLYDLAADPLISTRFAGWRFAAVTAGRAHGYRKFKGSSRKWVVCCTSQPPISVRFGL</sequence>
<accession>A0A9D4PF82</accession>